<feature type="domain" description="Major facilitator superfamily (MFS) profile" evidence="7">
    <location>
        <begin position="15"/>
        <end position="417"/>
    </location>
</feature>
<evidence type="ECO:0000313" key="9">
    <source>
        <dbReference type="Proteomes" id="UP000254343"/>
    </source>
</evidence>
<dbReference type="Gene3D" id="1.20.1250.20">
    <property type="entry name" value="MFS general substrate transporter like domains"/>
    <property type="match status" value="2"/>
</dbReference>
<dbReference type="PANTHER" id="PTHR43791">
    <property type="entry name" value="PERMEASE-RELATED"/>
    <property type="match status" value="1"/>
</dbReference>
<dbReference type="CDD" id="cd17319">
    <property type="entry name" value="MFS_ExuT_GudP_like"/>
    <property type="match status" value="1"/>
</dbReference>
<feature type="transmembrane region" description="Helical" evidence="6">
    <location>
        <begin position="106"/>
        <end position="127"/>
    </location>
</feature>
<keyword evidence="5 6" id="KW-0472">Membrane</keyword>
<feature type="transmembrane region" description="Helical" evidence="6">
    <location>
        <begin position="12"/>
        <end position="28"/>
    </location>
</feature>
<dbReference type="InterPro" id="IPR020846">
    <property type="entry name" value="MFS_dom"/>
</dbReference>
<dbReference type="Proteomes" id="UP000254343">
    <property type="component" value="Unassembled WGS sequence"/>
</dbReference>
<keyword evidence="2" id="KW-0813">Transport</keyword>
<feature type="transmembrane region" description="Helical" evidence="6">
    <location>
        <begin position="169"/>
        <end position="189"/>
    </location>
</feature>
<evidence type="ECO:0000256" key="5">
    <source>
        <dbReference type="ARBA" id="ARBA00023136"/>
    </source>
</evidence>
<feature type="transmembrane region" description="Helical" evidence="6">
    <location>
        <begin position="268"/>
        <end position="291"/>
    </location>
</feature>
<feature type="transmembrane region" description="Helical" evidence="6">
    <location>
        <begin position="139"/>
        <end position="163"/>
    </location>
</feature>
<comment type="subcellular location">
    <subcellularLocation>
        <location evidence="1">Membrane</location>
        <topology evidence="1">Multi-pass membrane protein</topology>
    </subcellularLocation>
</comment>
<feature type="transmembrane region" description="Helical" evidence="6">
    <location>
        <begin position="360"/>
        <end position="384"/>
    </location>
</feature>
<dbReference type="SUPFAM" id="SSF103473">
    <property type="entry name" value="MFS general substrate transporter"/>
    <property type="match status" value="1"/>
</dbReference>
<name>A0A380W4S1_AFIFE</name>
<evidence type="ECO:0000256" key="1">
    <source>
        <dbReference type="ARBA" id="ARBA00004141"/>
    </source>
</evidence>
<sequence>MSASVPISQNRWFRILGVSFVMYVLSFIDRTNIAMAIPGIRADLGLTASQIGFATGVFFWGYVVLQVPAGRLASTWSPKKVILGLLVLWSFMSMTTAFVHTTTELVANRFLLGVTEGGVLTSVIVLISRWFTRAERARANVLFLMAIAVGPMIANPITGFVLTFMNWRWMFVFEAVPALLWGIVWWFAIDDTPAEAEWLPKAEREMLVSELSNERKLASEPTGHWAKTLMHPAVLLLALYNFLALMAEWGVIFWLPSVIRDSSHGMPIYIVGLLASLPYLAGVVVMYFVAVSSDKRQERKWHMLIMSSLSGIFLICAQFAVGWNIWVVLGFLVLSTASFFGRYGPFWTMPTEILPPSVSGVGIGLINGAGNIGGVFGPLMFGYFREVTGNFSTALVLAGVSLILSSIVALPISNKPPAKSGNRQMATASAK</sequence>
<organism evidence="8 9">
    <name type="scientific">Afipia felis</name>
    <name type="common">Cat scratch disease bacillus</name>
    <dbReference type="NCBI Taxonomy" id="1035"/>
    <lineage>
        <taxon>Bacteria</taxon>
        <taxon>Pseudomonadati</taxon>
        <taxon>Pseudomonadota</taxon>
        <taxon>Alphaproteobacteria</taxon>
        <taxon>Hyphomicrobiales</taxon>
        <taxon>Nitrobacteraceae</taxon>
        <taxon>Afipia</taxon>
    </lineage>
</organism>
<evidence type="ECO:0000259" key="7">
    <source>
        <dbReference type="PROSITE" id="PS50850"/>
    </source>
</evidence>
<gene>
    <name evidence="8" type="primary">rhmT</name>
    <name evidence="8" type="ORF">NCTC12722_00288</name>
</gene>
<dbReference type="EMBL" id="UIGB01000001">
    <property type="protein sequence ID" value="SUU83127.1"/>
    <property type="molecule type" value="Genomic_DNA"/>
</dbReference>
<dbReference type="GO" id="GO:0022857">
    <property type="term" value="F:transmembrane transporter activity"/>
    <property type="evidence" value="ECO:0007669"/>
    <property type="project" value="InterPro"/>
</dbReference>
<evidence type="ECO:0000256" key="3">
    <source>
        <dbReference type="ARBA" id="ARBA00022692"/>
    </source>
</evidence>
<evidence type="ECO:0000256" key="6">
    <source>
        <dbReference type="SAM" id="Phobius"/>
    </source>
</evidence>
<dbReference type="GO" id="GO:0005886">
    <property type="term" value="C:plasma membrane"/>
    <property type="evidence" value="ECO:0007669"/>
    <property type="project" value="TreeGrafter"/>
</dbReference>
<feature type="transmembrane region" description="Helical" evidence="6">
    <location>
        <begin position="48"/>
        <end position="69"/>
    </location>
</feature>
<dbReference type="PROSITE" id="PS50850">
    <property type="entry name" value="MFS"/>
    <property type="match status" value="1"/>
</dbReference>
<keyword evidence="3 6" id="KW-0812">Transmembrane</keyword>
<feature type="transmembrane region" description="Helical" evidence="6">
    <location>
        <begin position="391"/>
        <end position="412"/>
    </location>
</feature>
<dbReference type="InterPro" id="IPR011701">
    <property type="entry name" value="MFS"/>
</dbReference>
<feature type="transmembrane region" description="Helical" evidence="6">
    <location>
        <begin position="81"/>
        <end position="100"/>
    </location>
</feature>
<evidence type="ECO:0000256" key="2">
    <source>
        <dbReference type="ARBA" id="ARBA00022448"/>
    </source>
</evidence>
<proteinExistence type="predicted"/>
<feature type="transmembrane region" description="Helical" evidence="6">
    <location>
        <begin position="312"/>
        <end position="340"/>
    </location>
</feature>
<dbReference type="Pfam" id="PF07690">
    <property type="entry name" value="MFS_1"/>
    <property type="match status" value="1"/>
</dbReference>
<dbReference type="InterPro" id="IPR036259">
    <property type="entry name" value="MFS_trans_sf"/>
</dbReference>
<evidence type="ECO:0000313" key="8">
    <source>
        <dbReference type="EMBL" id="SUU83127.1"/>
    </source>
</evidence>
<reference evidence="8 9" key="1">
    <citation type="submission" date="2018-06" db="EMBL/GenBank/DDBJ databases">
        <authorList>
            <consortium name="Pathogen Informatics"/>
            <person name="Doyle S."/>
        </authorList>
    </citation>
    <scope>NUCLEOTIDE SEQUENCE [LARGE SCALE GENOMIC DNA]</scope>
    <source>
        <strain evidence="8 9">NCTC12722</strain>
    </source>
</reference>
<dbReference type="AlphaFoldDB" id="A0A380W4S1"/>
<evidence type="ECO:0000256" key="4">
    <source>
        <dbReference type="ARBA" id="ARBA00022989"/>
    </source>
</evidence>
<feature type="transmembrane region" description="Helical" evidence="6">
    <location>
        <begin position="234"/>
        <end position="256"/>
    </location>
</feature>
<accession>A0A380W4S1</accession>
<keyword evidence="4 6" id="KW-1133">Transmembrane helix</keyword>
<protein>
    <submittedName>
        <fullName evidence="8">Inner membrane transport protein RhmT</fullName>
    </submittedName>
</protein>
<dbReference type="PANTHER" id="PTHR43791:SF100">
    <property type="entry name" value="SUGAR TRANSPORTER"/>
    <property type="match status" value="1"/>
</dbReference>